<feature type="transmembrane region" description="Helical" evidence="1">
    <location>
        <begin position="130"/>
        <end position="149"/>
    </location>
</feature>
<evidence type="ECO:0000313" key="3">
    <source>
        <dbReference type="Proteomes" id="UP000006683"/>
    </source>
</evidence>
<feature type="transmembrane region" description="Helical" evidence="1">
    <location>
        <begin position="38"/>
        <end position="61"/>
    </location>
</feature>
<keyword evidence="1" id="KW-0812">Transmembrane</keyword>
<dbReference type="EMBL" id="CP002209">
    <property type="protein sequence ID" value="ADN76330.1"/>
    <property type="molecule type" value="Genomic_DNA"/>
</dbReference>
<gene>
    <name evidence="2" type="ordered locus">Fbal_2127</name>
</gene>
<keyword evidence="3" id="KW-1185">Reference proteome</keyword>
<sequence length="221" mass="24243">MVPDLFLLSCLAMASGIGADVALASAAAADLPRRARWLWLSGVTATHTVFPMAGYLLTFYFARHLPLLTPWLGLLAAGLIFHFYLSELRRPAESPDAPSRISWPLLLAISWDALWSGPAKSAQVLEWSPFWVALSFFLVGALVWGFALVGMRLGRWLLHTPLCAGGCRYLQLVILSYFGGLALCRYSLQWPVPGLAILLIAASVTALALWPKSPLQPLRDR</sequence>
<keyword evidence="1" id="KW-1133">Transmembrane helix</keyword>
<dbReference type="STRING" id="550540.Fbal_2127"/>
<reference evidence="2 3" key="1">
    <citation type="journal article" date="2010" name="Stand. Genomic Sci.">
        <title>Complete genome sequence of Ferrimonas balearica type strain (PAT).</title>
        <authorList>
            <person name="Nolan M."/>
            <person name="Sikorski J."/>
            <person name="Davenport K."/>
            <person name="Lucas S."/>
            <person name="Glavina Del Rio T."/>
            <person name="Tice H."/>
            <person name="Cheng J."/>
            <person name="Goodwin L."/>
            <person name="Pitluck S."/>
            <person name="Liolios K."/>
            <person name="Ivanova N."/>
            <person name="Mavromatis K."/>
            <person name="Ovchinnikova G."/>
            <person name="Pati A."/>
            <person name="Chen A."/>
            <person name="Palaniappan K."/>
            <person name="Land M."/>
            <person name="Hauser L."/>
            <person name="Chang Y."/>
            <person name="Jeffries C."/>
            <person name="Tapia R."/>
            <person name="Brettin T."/>
            <person name="Detter J."/>
            <person name="Han C."/>
            <person name="Yasawong M."/>
            <person name="Rohde M."/>
            <person name="Tindall B."/>
            <person name="Goker M."/>
            <person name="Woyke T."/>
            <person name="Bristow J."/>
            <person name="Eisen J."/>
            <person name="Markowitz V."/>
            <person name="Hugenholtz P."/>
            <person name="Kyrpides N."/>
            <person name="Klenk H."/>
            <person name="Lapidus A."/>
        </authorList>
    </citation>
    <scope>NUCLEOTIDE SEQUENCE [LARGE SCALE GENOMIC DNA]</scope>
    <source>
        <strain evidence="3">DSM 9799 / CCM 4581 / KCTC 23876 / PAT</strain>
    </source>
</reference>
<protein>
    <submittedName>
        <fullName evidence="2">Uncharacterized protein</fullName>
    </submittedName>
</protein>
<organism evidence="2 3">
    <name type="scientific">Ferrimonas balearica (strain DSM 9799 / CCM 4581 / KCTC 23876 / PAT)</name>
    <dbReference type="NCBI Taxonomy" id="550540"/>
    <lineage>
        <taxon>Bacteria</taxon>
        <taxon>Pseudomonadati</taxon>
        <taxon>Pseudomonadota</taxon>
        <taxon>Gammaproteobacteria</taxon>
        <taxon>Alteromonadales</taxon>
        <taxon>Ferrimonadaceae</taxon>
        <taxon>Ferrimonas</taxon>
    </lineage>
</organism>
<evidence type="ECO:0000313" key="2">
    <source>
        <dbReference type="EMBL" id="ADN76330.1"/>
    </source>
</evidence>
<dbReference type="AlphaFoldDB" id="E1SV03"/>
<proteinExistence type="predicted"/>
<dbReference type="KEGG" id="fbl:Fbal_2127"/>
<name>E1SV03_FERBD</name>
<feature type="transmembrane region" description="Helical" evidence="1">
    <location>
        <begin position="68"/>
        <end position="85"/>
    </location>
</feature>
<dbReference type="HOGENOM" id="CLU_1249071_0_0_6"/>
<dbReference type="eggNOG" id="ENOG5031XSV">
    <property type="taxonomic scope" value="Bacteria"/>
</dbReference>
<keyword evidence="1" id="KW-0472">Membrane</keyword>
<dbReference type="Proteomes" id="UP000006683">
    <property type="component" value="Chromosome"/>
</dbReference>
<evidence type="ECO:0000256" key="1">
    <source>
        <dbReference type="SAM" id="Phobius"/>
    </source>
</evidence>
<feature type="transmembrane region" description="Helical" evidence="1">
    <location>
        <begin position="194"/>
        <end position="211"/>
    </location>
</feature>
<accession>E1SV03</accession>